<dbReference type="AlphaFoldDB" id="A0A5J4VUU0"/>
<accession>A0A5J4VUU0</accession>
<dbReference type="EMBL" id="SNRW01004817">
    <property type="protein sequence ID" value="KAA6386407.1"/>
    <property type="molecule type" value="Genomic_DNA"/>
</dbReference>
<comment type="caution">
    <text evidence="1">The sequence shown here is derived from an EMBL/GenBank/DDBJ whole genome shotgun (WGS) entry which is preliminary data.</text>
</comment>
<protein>
    <submittedName>
        <fullName evidence="1">Uncharacterized protein</fullName>
    </submittedName>
</protein>
<evidence type="ECO:0000313" key="1">
    <source>
        <dbReference type="EMBL" id="KAA6386407.1"/>
    </source>
</evidence>
<organism evidence="1 2">
    <name type="scientific">Streblomastix strix</name>
    <dbReference type="NCBI Taxonomy" id="222440"/>
    <lineage>
        <taxon>Eukaryota</taxon>
        <taxon>Metamonada</taxon>
        <taxon>Preaxostyla</taxon>
        <taxon>Oxymonadida</taxon>
        <taxon>Streblomastigidae</taxon>
        <taxon>Streblomastix</taxon>
    </lineage>
</organism>
<gene>
    <name evidence="1" type="ORF">EZS28_018066</name>
</gene>
<reference evidence="1 2" key="1">
    <citation type="submission" date="2019-03" db="EMBL/GenBank/DDBJ databases">
        <title>Single cell metagenomics reveals metabolic interactions within the superorganism composed of flagellate Streblomastix strix and complex community of Bacteroidetes bacteria on its surface.</title>
        <authorList>
            <person name="Treitli S.C."/>
            <person name="Kolisko M."/>
            <person name="Husnik F."/>
            <person name="Keeling P."/>
            <person name="Hampl V."/>
        </authorList>
    </citation>
    <scope>NUCLEOTIDE SEQUENCE [LARGE SCALE GENOMIC DNA]</scope>
    <source>
        <strain evidence="1">ST1C</strain>
    </source>
</reference>
<dbReference type="Proteomes" id="UP000324800">
    <property type="component" value="Unassembled WGS sequence"/>
</dbReference>
<sequence length="106" mass="12157">MVQWIVRNSKEYELENGILVVFFEESGGFIRRNLEGCSSSYAGSWNSIKINCDIYQKVVNDKSISQGATKTQINRATRHKKGTDTATYHYDQNIGNDLREKLSNFE</sequence>
<proteinExistence type="predicted"/>
<name>A0A5J4VUU0_9EUKA</name>
<evidence type="ECO:0000313" key="2">
    <source>
        <dbReference type="Proteomes" id="UP000324800"/>
    </source>
</evidence>